<sequence length="72" mass="7911">MGSVAPIFSRVAYGTVGVERPVKHLQEDNDSKVSMAIWQNIHDSGICSRACAGEGYLKPFLEGIMKNPEVFK</sequence>
<accession>A0ABR1TBD1</accession>
<keyword evidence="2" id="KW-1185">Reference proteome</keyword>
<proteinExistence type="predicted"/>
<gene>
    <name evidence="1" type="ORF">PG994_012751</name>
</gene>
<dbReference type="GeneID" id="92097223"/>
<comment type="caution">
    <text evidence="1">The sequence shown here is derived from an EMBL/GenBank/DDBJ whole genome shotgun (WGS) entry which is preliminary data.</text>
</comment>
<dbReference type="Proteomes" id="UP001480595">
    <property type="component" value="Unassembled WGS sequence"/>
</dbReference>
<evidence type="ECO:0000313" key="2">
    <source>
        <dbReference type="Proteomes" id="UP001480595"/>
    </source>
</evidence>
<dbReference type="EMBL" id="JAQQWL010000012">
    <property type="protein sequence ID" value="KAK8043913.1"/>
    <property type="molecule type" value="Genomic_DNA"/>
</dbReference>
<name>A0ABR1TBD1_9PEZI</name>
<dbReference type="RefSeq" id="XP_066710308.1">
    <property type="nucleotide sequence ID" value="XM_066864160.1"/>
</dbReference>
<evidence type="ECO:0000313" key="1">
    <source>
        <dbReference type="EMBL" id="KAK8043913.1"/>
    </source>
</evidence>
<organism evidence="1 2">
    <name type="scientific">Apiospora phragmitis</name>
    <dbReference type="NCBI Taxonomy" id="2905665"/>
    <lineage>
        <taxon>Eukaryota</taxon>
        <taxon>Fungi</taxon>
        <taxon>Dikarya</taxon>
        <taxon>Ascomycota</taxon>
        <taxon>Pezizomycotina</taxon>
        <taxon>Sordariomycetes</taxon>
        <taxon>Xylariomycetidae</taxon>
        <taxon>Amphisphaeriales</taxon>
        <taxon>Apiosporaceae</taxon>
        <taxon>Apiospora</taxon>
    </lineage>
</organism>
<protein>
    <submittedName>
        <fullName evidence="1">Uncharacterized protein</fullName>
    </submittedName>
</protein>
<reference evidence="1 2" key="1">
    <citation type="submission" date="2023-01" db="EMBL/GenBank/DDBJ databases">
        <title>Analysis of 21 Apiospora genomes using comparative genomics revels a genus with tremendous synthesis potential of carbohydrate active enzymes and secondary metabolites.</title>
        <authorList>
            <person name="Sorensen T."/>
        </authorList>
    </citation>
    <scope>NUCLEOTIDE SEQUENCE [LARGE SCALE GENOMIC DNA]</scope>
    <source>
        <strain evidence="1 2">CBS 135458</strain>
    </source>
</reference>